<evidence type="ECO:0000313" key="1">
    <source>
        <dbReference type="EMBL" id="QHU15463.1"/>
    </source>
</evidence>
<dbReference type="EMBL" id="MN740859">
    <property type="protein sequence ID" value="QHU15463.1"/>
    <property type="molecule type" value="Genomic_DNA"/>
</dbReference>
<organism evidence="1">
    <name type="scientific">viral metagenome</name>
    <dbReference type="NCBI Taxonomy" id="1070528"/>
    <lineage>
        <taxon>unclassified sequences</taxon>
        <taxon>metagenomes</taxon>
        <taxon>organismal metagenomes</taxon>
    </lineage>
</organism>
<protein>
    <submittedName>
        <fullName evidence="1">Uncharacterized protein</fullName>
    </submittedName>
</protein>
<proteinExistence type="predicted"/>
<accession>A0A6C0KDN5</accession>
<reference evidence="1" key="1">
    <citation type="journal article" date="2020" name="Nature">
        <title>Giant virus diversity and host interactions through global metagenomics.</title>
        <authorList>
            <person name="Schulz F."/>
            <person name="Roux S."/>
            <person name="Paez-Espino D."/>
            <person name="Jungbluth S."/>
            <person name="Walsh D.A."/>
            <person name="Denef V.J."/>
            <person name="McMahon K.D."/>
            <person name="Konstantinidis K.T."/>
            <person name="Eloe-Fadrosh E.A."/>
            <person name="Kyrpides N.C."/>
            <person name="Woyke T."/>
        </authorList>
    </citation>
    <scope>NUCLEOTIDE SEQUENCE</scope>
    <source>
        <strain evidence="1">GVMAG-S-1103017-68</strain>
    </source>
</reference>
<name>A0A6C0KDN5_9ZZZZ</name>
<sequence length="2041" mass="226817">MWQRAEPESLEVFSPGEVRLRATFDEWSKAPTADRGALDATLTMVSGWIEANSDLRAGSRVPIDRYGDRMELCWQCSRAVDEYLVGWSHRLLLFARPTEIDAYDGGALLSHNERIAQFKALVVGSIAGLSPRGVPTESFPLVTPRTTVRSLVLVYLVLGLSGFTNSVSLRPFESQPTEMVNGFDDRTVLLNLASLLNWKMPPPRGASWLAFAQQHKHTIVFVLVTALVLGLGLRHYWQAQATTVTGLDAALAVEFKADTLLFSAHDNEDDEVIPSHVSGDRLRRTQRFVAIQRMRTLFASVTAKKRSSDPSFSYYDAVPANIGEAAVTGHSHVAYDKYDAAQEFFYERLTDIEQVVVFPLNLAFMHRKNARGAPQLEVFYGHLDRLLFDSVLGRRLIYTSERGYRYTENRAHLEFAVLTMADMAENRILLAEGDGVDGVLDMALQTVWDVSAVAVCEQVQPEAPQLSDYKHEVRLAYDAMADTHNSAERLVFLRVYHEHTERLRLACESALGLPDSPFWRFLLWQAHPDFLQDLRYELGFDRTISGMSRAYHLAVLVNPWAVSHMIDYASQYFSDAVRAHQEYQDFVMTSDTPADLAMLSLVFQVRFAMMTPNQHHRLCARIEQLRKVTRKTMPTAVPTAMPPTWLWDRDDHGEQTRQLLKHIECVTATTSDDSLYYLIHEDARQPTDILTKDAETTNGVLWRLFALVFKMIGLVAIYSKEWFQDHLEQHLLLSVARILIPDFDKRAALLNNDGVFGAIARLMGTGDVALSSTALWETIVHDRVGRAENEHTSSSRAENTLLNKLENRDSNESAALKDMLTRWQTNADGETSHIKIVANNPAYFLPALRAAALSDPDLDLHAGATATTLGQLQDSVYSCLGTAGDSMQIYGGVRLPGITYRPTSGVLGWYRTHCRPIALSVDFSARQQIMVLVWSVLCPADKSRRERFKGKPVVTRLLAGTRASIGEPQHSGDDNENDNGEINPAVEFTTDTFTYSRRFAGQDGYFMGFTLALSTGAAAAAISDIYIRELDRFRVRCTPEDRPLVDNMSEAVRTANFVRLDHFHGSQPPAPGPLETQNIVPFAGFQALKIFDLLPSLQCLRQTNAMLQLASGSARSFLSFSDAICFTKGDDCRYSTGAVYLRTEGEGDKAAVGLTKDPTSTGWSFRHKGNVLVSGCPSVFEFAGHDGNVKYSGAQFSVVNEGLLHGGVFADDGVGDLGEILSNDGTGSAHSRRSDTTLIDEMLANAGGDGDVMMFPLDQAELDVSETHYAFSVVFWAIHHHKQSHPLSIFGLDKTADLKADVSHILVTPYMIAVNEFWAKAAHGGRIRLTVKDACRLFVLCTSQHSFHQACDTRQPQGCNRDTESLPETAALDIVNETLQGRGLTHEDVMPFASPFANVFDKDTLEATLDIFHEASTKDIPEKHFVARVKKVIFPSPLQRAIEKQARVERGDLTRVWNESAYNRVLTDLYETIAHNPTALGIPLPVNLSASKWGQSFRENPLFSKGPDPKLLRTVRVAMDELVSVASVTGGYHGGDFASPQVDLARAYTSGYTTHTAVPILVNTSPQQDFVDVVHIRRYTHGSAVPMFVNLSEFSVPVIKKQHRNHTLVFTVDRSALPPDVSQLVQDARPMEGTREFNFVDKVADLYKKHTKKDGEMNQTDALWLLAAEEDTNQEIRTKYIGPANLLLGCKPFPCVQNKCVKQERDLFAFDSWPPGNLPGYCLVARAEWEPVMRLSNAKPMDQYHTAFENNRGIMQRLARSLVGAASVGELAGTFAGFCRAAFDPGTTGDKLWWIASWENSADEAVVAQIPIGSPEVYMRFSRAYKLAKLKILYENSLALASVHGVSVLTFLERKRSDLLVLLGDMDVEFAEHRKSTRPETAVRMAASASKFVDIVETLKLGQKHRDVAEAAAASIARIKRRDSLAHTAKLWHSGEIASIGRSEGNVPPQLVRLTHVDVVSGTVDVEALRGGERRTLAGDEISGLKKSFSACGLVWHAESMIALLGRCVETTLQLESFYTEKQCEGIGIDMIIPSQHLPYL</sequence>